<dbReference type="InterPro" id="IPR000595">
    <property type="entry name" value="cNMP-bd_dom"/>
</dbReference>
<dbReference type="SUPFAM" id="SSF51206">
    <property type="entry name" value="cAMP-binding domain-like"/>
    <property type="match status" value="1"/>
</dbReference>
<keyword evidence="3" id="KW-1185">Reference proteome</keyword>
<feature type="domain" description="Cyclic nucleotide-binding" evidence="1">
    <location>
        <begin position="50"/>
        <end position="135"/>
    </location>
</feature>
<dbReference type="STRING" id="475255.SAMN04488101_101418"/>
<dbReference type="EMBL" id="FWYB01000001">
    <property type="protein sequence ID" value="SMC57928.1"/>
    <property type="molecule type" value="Genomic_DNA"/>
</dbReference>
<dbReference type="CDD" id="cd00038">
    <property type="entry name" value="CAP_ED"/>
    <property type="match status" value="1"/>
</dbReference>
<dbReference type="GO" id="GO:0016301">
    <property type="term" value="F:kinase activity"/>
    <property type="evidence" value="ECO:0007669"/>
    <property type="project" value="UniProtKB-KW"/>
</dbReference>
<keyword evidence="2" id="KW-0418">Kinase</keyword>
<name>A0A1W2ACG3_9SPHI</name>
<dbReference type="InterPro" id="IPR014710">
    <property type="entry name" value="RmlC-like_jellyroll"/>
</dbReference>
<dbReference type="InterPro" id="IPR018490">
    <property type="entry name" value="cNMP-bd_dom_sf"/>
</dbReference>
<reference evidence="2 3" key="1">
    <citation type="submission" date="2017-04" db="EMBL/GenBank/DDBJ databases">
        <authorList>
            <person name="Afonso C.L."/>
            <person name="Miller P.J."/>
            <person name="Scott M.A."/>
            <person name="Spackman E."/>
            <person name="Goraichik I."/>
            <person name="Dimitrov K.M."/>
            <person name="Suarez D.L."/>
            <person name="Swayne D.E."/>
        </authorList>
    </citation>
    <scope>NUCLEOTIDE SEQUENCE [LARGE SCALE GENOMIC DNA]</scope>
    <source>
        <strain evidence="2 3">DSM 19625</strain>
    </source>
</reference>
<sequence length="210" mass="24621">MHEVKEIGQDEECFFTFVTMIDKFLNFVATRTALTDTDIALCKKYFEPVLFPKNRIIEEQDKVPKYLYYIVSGYLRLFHYNQNGDEVTTHINCPPGFFTSYSNFINQTKSDENVECITECELLRITKNDLDEITSKSSSIKDFSIFVFQQSLTYNEKRSRELGTLSAEQRYRKLMEEHPDILHNVPISYIASFLGMKAESLSRIRRKITN</sequence>
<proteinExistence type="predicted"/>
<protein>
    <submittedName>
        <fullName evidence="2">cAMP-binding domain of CRP or a regulatory subunit of cAMP-dependent protein kinases</fullName>
    </submittedName>
</protein>
<evidence type="ECO:0000259" key="1">
    <source>
        <dbReference type="Pfam" id="PF00027"/>
    </source>
</evidence>
<gene>
    <name evidence="2" type="ORF">SAMN04488101_101418</name>
</gene>
<accession>A0A1W2ACG3</accession>
<dbReference type="RefSeq" id="WP_235005211.1">
    <property type="nucleotide sequence ID" value="NZ_FWYB01000001.1"/>
</dbReference>
<evidence type="ECO:0000313" key="2">
    <source>
        <dbReference type="EMBL" id="SMC57928.1"/>
    </source>
</evidence>
<dbReference type="Proteomes" id="UP000192678">
    <property type="component" value="Unassembled WGS sequence"/>
</dbReference>
<dbReference type="AlphaFoldDB" id="A0A1W2ACG3"/>
<keyword evidence="2" id="KW-0808">Transferase</keyword>
<dbReference type="Pfam" id="PF00027">
    <property type="entry name" value="cNMP_binding"/>
    <property type="match status" value="1"/>
</dbReference>
<evidence type="ECO:0000313" key="3">
    <source>
        <dbReference type="Proteomes" id="UP000192678"/>
    </source>
</evidence>
<organism evidence="2 3">
    <name type="scientific">Pedobacter nyackensis</name>
    <dbReference type="NCBI Taxonomy" id="475255"/>
    <lineage>
        <taxon>Bacteria</taxon>
        <taxon>Pseudomonadati</taxon>
        <taxon>Bacteroidota</taxon>
        <taxon>Sphingobacteriia</taxon>
        <taxon>Sphingobacteriales</taxon>
        <taxon>Sphingobacteriaceae</taxon>
        <taxon>Pedobacter</taxon>
    </lineage>
</organism>
<dbReference type="Gene3D" id="2.60.120.10">
    <property type="entry name" value="Jelly Rolls"/>
    <property type="match status" value="1"/>
</dbReference>